<evidence type="ECO:0000313" key="2">
    <source>
        <dbReference type="Proteomes" id="UP000219559"/>
    </source>
</evidence>
<comment type="caution">
    <text evidence="1">The sequence shown here is derived from an EMBL/GenBank/DDBJ whole genome shotgun (WGS) entry which is preliminary data.</text>
</comment>
<dbReference type="RefSeq" id="WP_097442752.1">
    <property type="nucleotide sequence ID" value="NZ_NBWU01000004.1"/>
</dbReference>
<gene>
    <name evidence="1" type="ORF">B7P33_12375</name>
</gene>
<name>A0A2A4G8F4_9FLAO</name>
<evidence type="ECO:0008006" key="3">
    <source>
        <dbReference type="Google" id="ProtNLM"/>
    </source>
</evidence>
<dbReference type="AlphaFoldDB" id="A0A2A4G8F4"/>
<accession>A0A2A4G8F4</accession>
<evidence type="ECO:0000313" key="1">
    <source>
        <dbReference type="EMBL" id="PCE64035.1"/>
    </source>
</evidence>
<keyword evidence="2" id="KW-1185">Reference proteome</keyword>
<proteinExistence type="predicted"/>
<dbReference type="EMBL" id="NBWU01000004">
    <property type="protein sequence ID" value="PCE64035.1"/>
    <property type="molecule type" value="Genomic_DNA"/>
</dbReference>
<protein>
    <recommendedName>
        <fullName evidence="3">DUF559 domain-containing protein</fullName>
    </recommendedName>
</protein>
<dbReference type="Proteomes" id="UP000219559">
    <property type="component" value="Unassembled WGS sequence"/>
</dbReference>
<dbReference type="OrthoDB" id="894178at2"/>
<organism evidence="1 2">
    <name type="scientific">Sediminicola luteus</name>
    <dbReference type="NCBI Taxonomy" id="319238"/>
    <lineage>
        <taxon>Bacteria</taxon>
        <taxon>Pseudomonadati</taxon>
        <taxon>Bacteroidota</taxon>
        <taxon>Flavobacteriia</taxon>
        <taxon>Flavobacteriales</taxon>
        <taxon>Flavobacteriaceae</taxon>
        <taxon>Sediminicola</taxon>
    </lineage>
</organism>
<sequence length="149" mass="17327">MTCIECKKSLSREEQEVSVHSYGVALCNRHQNRLQKLKEHNNTPMEAIQLYYGLKREGLNPMLEWYDGKRHVDIALSRVKLNIEIDTDYRTITHEQAMRDLEDASNSFKNGFTTLRIPHILVRCYLEDTIKNIMDIVAGLKKNIKAIGH</sequence>
<reference evidence="1 2" key="1">
    <citation type="submission" date="2017-04" db="EMBL/GenBank/DDBJ databases">
        <title>A new member of the family Flavobacteriaceae isolated from ascidians.</title>
        <authorList>
            <person name="Chen L."/>
        </authorList>
    </citation>
    <scope>NUCLEOTIDE SEQUENCE [LARGE SCALE GENOMIC DNA]</scope>
    <source>
        <strain evidence="1 2">HQA918</strain>
    </source>
</reference>